<dbReference type="PANTHER" id="PTHR11439:SF455">
    <property type="entry name" value="RLK (RECEPTOR-LIKE PROTEIN KINASE) 8, PUTATIVE-RELATED"/>
    <property type="match status" value="1"/>
</dbReference>
<dbReference type="CDD" id="cd09272">
    <property type="entry name" value="RNase_HI_RT_Ty1"/>
    <property type="match status" value="1"/>
</dbReference>
<organism evidence="1 2">
    <name type="scientific">Pyrus ussuriensis x Pyrus communis</name>
    <dbReference type="NCBI Taxonomy" id="2448454"/>
    <lineage>
        <taxon>Eukaryota</taxon>
        <taxon>Viridiplantae</taxon>
        <taxon>Streptophyta</taxon>
        <taxon>Embryophyta</taxon>
        <taxon>Tracheophyta</taxon>
        <taxon>Spermatophyta</taxon>
        <taxon>Magnoliopsida</taxon>
        <taxon>eudicotyledons</taxon>
        <taxon>Gunneridae</taxon>
        <taxon>Pentapetalae</taxon>
        <taxon>rosids</taxon>
        <taxon>fabids</taxon>
        <taxon>Rosales</taxon>
        <taxon>Rosaceae</taxon>
        <taxon>Amygdaloideae</taxon>
        <taxon>Maleae</taxon>
        <taxon>Pyrus</taxon>
    </lineage>
</organism>
<evidence type="ECO:0000313" key="1">
    <source>
        <dbReference type="EMBL" id="KAB2601856.1"/>
    </source>
</evidence>
<dbReference type="SUPFAM" id="SSF56672">
    <property type="entry name" value="DNA/RNA polymerases"/>
    <property type="match status" value="1"/>
</dbReference>
<proteinExistence type="predicted"/>
<gene>
    <name evidence="1" type="ORF">D8674_002861</name>
</gene>
<evidence type="ECO:0000313" key="2">
    <source>
        <dbReference type="Proteomes" id="UP000327157"/>
    </source>
</evidence>
<name>A0A5N5FFG6_9ROSA</name>
<reference evidence="2" key="2">
    <citation type="submission" date="2019-10" db="EMBL/GenBank/DDBJ databases">
        <title>A de novo genome assembly of a pear dwarfing rootstock.</title>
        <authorList>
            <person name="Wang F."/>
            <person name="Wang J."/>
            <person name="Li S."/>
            <person name="Zhang Y."/>
            <person name="Fang M."/>
            <person name="Ma L."/>
            <person name="Zhao Y."/>
            <person name="Jiang S."/>
        </authorList>
    </citation>
    <scope>NUCLEOTIDE SEQUENCE [LARGE SCALE GENOMIC DNA]</scope>
</reference>
<dbReference type="PANTHER" id="PTHR11439">
    <property type="entry name" value="GAG-POL-RELATED RETROTRANSPOSON"/>
    <property type="match status" value="1"/>
</dbReference>
<sequence length="294" mass="33027">MKDLGLLHYFLGLQIDYQPQGLLVHQSKYISDLLRKTNMMDSKPCTTPCHPNQKLLKHGSPVFHDPGLYRSIVGALQYLTFTRPDIAYSVNQVCQFMHSPLESHFIAVKRILRYLRGSMTLGLCFKSGTLDIKAYSDADWAGDPNDRRSTTGFVVFLGCNPISWSSKKQHTVSRSSTEAEYRAMATTTAEVVWLQQLLQDLHLPCTDIPLLHCDNISAMALATNPVLHSKAKHIEIDCHFVRERVQQGSILLQFVSSAEQHADILTKGLCLPLFSTHCNNLMLGCSLHKLEGEC</sequence>
<reference evidence="1 2" key="1">
    <citation type="submission" date="2019-09" db="EMBL/GenBank/DDBJ databases">
        <authorList>
            <person name="Ou C."/>
        </authorList>
    </citation>
    <scope>NUCLEOTIDE SEQUENCE [LARGE SCALE GENOMIC DNA]</scope>
    <source>
        <strain evidence="1">S2</strain>
        <tissue evidence="1">Leaf</tissue>
    </source>
</reference>
<protein>
    <submittedName>
        <fullName evidence="1">Dynamin-related protein 4C-like</fullName>
    </submittedName>
</protein>
<comment type="caution">
    <text evidence="1">The sequence shown here is derived from an EMBL/GenBank/DDBJ whole genome shotgun (WGS) entry which is preliminary data.</text>
</comment>
<dbReference type="AlphaFoldDB" id="A0A5N5FFG6"/>
<keyword evidence="2" id="KW-1185">Reference proteome</keyword>
<dbReference type="OrthoDB" id="1160918at2759"/>
<accession>A0A5N5FFG6</accession>
<dbReference type="Proteomes" id="UP000327157">
    <property type="component" value="Chromosome 10"/>
</dbReference>
<reference evidence="1 2" key="3">
    <citation type="submission" date="2019-11" db="EMBL/GenBank/DDBJ databases">
        <title>A de novo genome assembly of a pear dwarfing rootstock.</title>
        <authorList>
            <person name="Wang F."/>
            <person name="Wang J."/>
            <person name="Li S."/>
            <person name="Zhang Y."/>
            <person name="Fang M."/>
            <person name="Ma L."/>
            <person name="Zhao Y."/>
            <person name="Jiang S."/>
        </authorList>
    </citation>
    <scope>NUCLEOTIDE SEQUENCE [LARGE SCALE GENOMIC DNA]</scope>
    <source>
        <strain evidence="1">S2</strain>
        <tissue evidence="1">Leaf</tissue>
    </source>
</reference>
<dbReference type="InterPro" id="IPR043502">
    <property type="entry name" value="DNA/RNA_pol_sf"/>
</dbReference>
<dbReference type="EMBL" id="SMOL01000695">
    <property type="protein sequence ID" value="KAB2601856.1"/>
    <property type="molecule type" value="Genomic_DNA"/>
</dbReference>